<feature type="region of interest" description="Disordered" evidence="1">
    <location>
        <begin position="132"/>
        <end position="153"/>
    </location>
</feature>
<evidence type="ECO:0008006" key="4">
    <source>
        <dbReference type="Google" id="ProtNLM"/>
    </source>
</evidence>
<accession>A0A5C5YG44</accession>
<feature type="region of interest" description="Disordered" evidence="1">
    <location>
        <begin position="1"/>
        <end position="69"/>
    </location>
</feature>
<protein>
    <recommendedName>
        <fullName evidence="4">Tetratricopeptide repeat protein</fullName>
    </recommendedName>
</protein>
<proteinExistence type="predicted"/>
<sequence>MARVSTVTGQRAPSAQTGGAVWLHSRPTAPTVARNEHSLQPSQTASTAQVVAPALNPPPEPSNHAKAQTGGAVWLHCRPTAPPVARNQHSLQPSQTARTAHAVVPRLNPPREPSDHAKAQTGGAVWLHSRPTAPPVARNEHSLQPSQTASTAQVVEPALNPPREPSNHAKAQTGGAVWLHSRPTAPTVASNQHSLQPSQTARTAQVVVPRLNPPREPSDHATAQTGGAVWLHCRPTAPTVASNQHSLQHSQTARPVDRPPLLLSCCLLLSMLLSSGCATQLASIDSARNAFVTGDLHTAAAMLGEVAESNSRFADPARLDLAVVQLASGDVDGATEELRSLRDRFDETSEAAAIGGGGGGLLTGAKTLSGEALSMVTDDTARVFKPAGYEEVMIRTMLSICSLAGDGMDAESYINQASMHQEKWRKVADARQRDFFPDALESTPHQELALAPYLRGVLREATHHDFDDAQRNYRLVSAIKPDFRPAQDDLQRATVGNHSQPDHGALYVFALVGRGPVLAPKDAPVTSAAISIASVLMFHGEDKNDDITRLPRITSVKVPTVVVPPSPIAAVAVTRSQAAGPPTVGPAVGPQDAGPDGSGPLPSGPFQMLGATQSLTDVAQMVQTQAAAEQPWTIARSFARQASKELAVSKARQSLGLTGGVGSAFQFAASTAWTATEKADTRCWGLLPREIQVLRAELPVGDHPIELAPIGADGFSIGPQRSTTVRIANGRNTYLVVVAPSANLHVVE</sequence>
<reference evidence="2 3" key="1">
    <citation type="submission" date="2019-02" db="EMBL/GenBank/DDBJ databases">
        <title>Deep-cultivation of Planctomycetes and their phenomic and genomic characterization uncovers novel biology.</title>
        <authorList>
            <person name="Wiegand S."/>
            <person name="Jogler M."/>
            <person name="Boedeker C."/>
            <person name="Pinto D."/>
            <person name="Vollmers J."/>
            <person name="Rivas-Marin E."/>
            <person name="Kohn T."/>
            <person name="Peeters S.H."/>
            <person name="Heuer A."/>
            <person name="Rast P."/>
            <person name="Oberbeckmann S."/>
            <person name="Bunk B."/>
            <person name="Jeske O."/>
            <person name="Meyerdierks A."/>
            <person name="Storesund J.E."/>
            <person name="Kallscheuer N."/>
            <person name="Luecker S."/>
            <person name="Lage O.M."/>
            <person name="Pohl T."/>
            <person name="Merkel B.J."/>
            <person name="Hornburger P."/>
            <person name="Mueller R.-W."/>
            <person name="Bruemmer F."/>
            <person name="Labrenz M."/>
            <person name="Spormann A.M."/>
            <person name="Op Den Camp H."/>
            <person name="Overmann J."/>
            <person name="Amann R."/>
            <person name="Jetten M.S.M."/>
            <person name="Mascher T."/>
            <person name="Medema M.H."/>
            <person name="Devos D.P."/>
            <person name="Kaster A.-K."/>
            <person name="Ovreas L."/>
            <person name="Rohde M."/>
            <person name="Galperin M.Y."/>
            <person name="Jogler C."/>
        </authorList>
    </citation>
    <scope>NUCLEOTIDE SEQUENCE [LARGE SCALE GENOMIC DNA]</scope>
    <source>
        <strain evidence="2 3">CA85</strain>
    </source>
</reference>
<evidence type="ECO:0000313" key="3">
    <source>
        <dbReference type="Proteomes" id="UP000318053"/>
    </source>
</evidence>
<organism evidence="2 3">
    <name type="scientific">Allorhodopirellula solitaria</name>
    <dbReference type="NCBI Taxonomy" id="2527987"/>
    <lineage>
        <taxon>Bacteria</taxon>
        <taxon>Pseudomonadati</taxon>
        <taxon>Planctomycetota</taxon>
        <taxon>Planctomycetia</taxon>
        <taxon>Pirellulales</taxon>
        <taxon>Pirellulaceae</taxon>
        <taxon>Allorhodopirellula</taxon>
    </lineage>
</organism>
<dbReference type="Proteomes" id="UP000318053">
    <property type="component" value="Unassembled WGS sequence"/>
</dbReference>
<dbReference type="EMBL" id="SJPK01000002">
    <property type="protein sequence ID" value="TWT74320.1"/>
    <property type="molecule type" value="Genomic_DNA"/>
</dbReference>
<keyword evidence="3" id="KW-1185">Reference proteome</keyword>
<gene>
    <name evidence="2" type="ORF">CA85_12070</name>
</gene>
<feature type="compositionally biased region" description="Low complexity" evidence="1">
    <location>
        <begin position="578"/>
        <end position="605"/>
    </location>
</feature>
<dbReference type="AlphaFoldDB" id="A0A5C5YG44"/>
<name>A0A5C5YG44_9BACT</name>
<evidence type="ECO:0000313" key="2">
    <source>
        <dbReference type="EMBL" id="TWT74320.1"/>
    </source>
</evidence>
<feature type="compositionally biased region" description="Polar residues" evidence="1">
    <location>
        <begin position="1"/>
        <end position="17"/>
    </location>
</feature>
<feature type="compositionally biased region" description="Polar residues" evidence="1">
    <location>
        <begin position="38"/>
        <end position="49"/>
    </location>
</feature>
<feature type="compositionally biased region" description="Polar residues" evidence="1">
    <location>
        <begin position="142"/>
        <end position="153"/>
    </location>
</feature>
<feature type="region of interest" description="Disordered" evidence="1">
    <location>
        <begin position="578"/>
        <end position="606"/>
    </location>
</feature>
<comment type="caution">
    <text evidence="2">The sequence shown here is derived from an EMBL/GenBank/DDBJ whole genome shotgun (WGS) entry which is preliminary data.</text>
</comment>
<evidence type="ECO:0000256" key="1">
    <source>
        <dbReference type="SAM" id="MobiDB-lite"/>
    </source>
</evidence>